<name>A0ABY9BYZ1_VITVI</name>
<dbReference type="PANTHER" id="PTHR45649:SF26">
    <property type="entry name" value="OS04G0435100 PROTEIN"/>
    <property type="match status" value="1"/>
</dbReference>
<comment type="subcellular location">
    <subcellularLocation>
        <location evidence="1">Membrane</location>
        <topology evidence="1">Multi-pass membrane protein</topology>
    </subcellularLocation>
</comment>
<reference evidence="7 8" key="1">
    <citation type="journal article" date="2023" name="Hortic Res">
        <title>The complete reference genome for grapevine (Vitis vinifera L.) genetics and breeding.</title>
        <authorList>
            <person name="Shi X."/>
            <person name="Cao S."/>
            <person name="Wang X."/>
            <person name="Huang S."/>
            <person name="Wang Y."/>
            <person name="Liu Z."/>
            <person name="Liu W."/>
            <person name="Leng X."/>
            <person name="Peng Y."/>
            <person name="Wang N."/>
            <person name="Wang Y."/>
            <person name="Ma Z."/>
            <person name="Xu X."/>
            <person name="Zhang F."/>
            <person name="Xue H."/>
            <person name="Zhong H."/>
            <person name="Wang Y."/>
            <person name="Zhang K."/>
            <person name="Velt A."/>
            <person name="Avia K."/>
            <person name="Holtgrawe D."/>
            <person name="Grimplet J."/>
            <person name="Matus J.T."/>
            <person name="Ware D."/>
            <person name="Wu X."/>
            <person name="Wang H."/>
            <person name="Liu C."/>
            <person name="Fang Y."/>
            <person name="Rustenholz C."/>
            <person name="Cheng Z."/>
            <person name="Xiao H."/>
            <person name="Zhou Y."/>
        </authorList>
    </citation>
    <scope>NUCLEOTIDE SEQUENCE [LARGE SCALE GENOMIC DNA]</scope>
    <source>
        <strain evidence="8">cv. Pinot noir / PN40024</strain>
        <tissue evidence="7">Leaf</tissue>
    </source>
</reference>
<keyword evidence="8" id="KW-1185">Reference proteome</keyword>
<dbReference type="InterPro" id="IPR002293">
    <property type="entry name" value="AA/rel_permease1"/>
</dbReference>
<evidence type="ECO:0000256" key="2">
    <source>
        <dbReference type="ARBA" id="ARBA00022448"/>
    </source>
</evidence>
<organism evidence="7 8">
    <name type="scientific">Vitis vinifera</name>
    <name type="common">Grape</name>
    <dbReference type="NCBI Taxonomy" id="29760"/>
    <lineage>
        <taxon>Eukaryota</taxon>
        <taxon>Viridiplantae</taxon>
        <taxon>Streptophyta</taxon>
        <taxon>Embryophyta</taxon>
        <taxon>Tracheophyta</taxon>
        <taxon>Spermatophyta</taxon>
        <taxon>Magnoliopsida</taxon>
        <taxon>eudicotyledons</taxon>
        <taxon>Gunneridae</taxon>
        <taxon>Pentapetalae</taxon>
        <taxon>rosids</taxon>
        <taxon>Vitales</taxon>
        <taxon>Vitaceae</taxon>
        <taxon>Viteae</taxon>
        <taxon>Vitis</taxon>
    </lineage>
</organism>
<keyword evidence="4 6" id="KW-1133">Transmembrane helix</keyword>
<accession>A0ABY9BYZ1</accession>
<dbReference type="Gene3D" id="1.20.1740.10">
    <property type="entry name" value="Amino acid/polyamine transporter I"/>
    <property type="match status" value="1"/>
</dbReference>
<evidence type="ECO:0000256" key="1">
    <source>
        <dbReference type="ARBA" id="ARBA00004141"/>
    </source>
</evidence>
<gene>
    <name evidence="7" type="ORF">VitviT2T_007065</name>
</gene>
<dbReference type="PANTHER" id="PTHR45649">
    <property type="entry name" value="AMINO-ACID PERMEASE BAT1"/>
    <property type="match status" value="1"/>
</dbReference>
<feature type="transmembrane region" description="Helical" evidence="6">
    <location>
        <begin position="102"/>
        <end position="122"/>
    </location>
</feature>
<feature type="transmembrane region" description="Helical" evidence="6">
    <location>
        <begin position="52"/>
        <end position="81"/>
    </location>
</feature>
<evidence type="ECO:0000256" key="6">
    <source>
        <dbReference type="SAM" id="Phobius"/>
    </source>
</evidence>
<evidence type="ECO:0000313" key="7">
    <source>
        <dbReference type="EMBL" id="WJZ87701.1"/>
    </source>
</evidence>
<proteinExistence type="predicted"/>
<evidence type="ECO:0000256" key="3">
    <source>
        <dbReference type="ARBA" id="ARBA00022692"/>
    </source>
</evidence>
<protein>
    <recommendedName>
        <fullName evidence="9">Amino acid permease/ SLC12A domain-containing protein</fullName>
    </recommendedName>
</protein>
<dbReference type="EMBL" id="CP126652">
    <property type="protein sequence ID" value="WJZ87701.1"/>
    <property type="molecule type" value="Genomic_DNA"/>
</dbReference>
<evidence type="ECO:0000256" key="4">
    <source>
        <dbReference type="ARBA" id="ARBA00022989"/>
    </source>
</evidence>
<sequence length="138" mass="15552">MTMTVINILIKDDVTCRKYYLYDPTNETAGVFVPAQILYDAFRGKYHNATGVITLLFIIWESFFFGGLSITTSAARVVYVLSRDEGIPFSSIWRKVHLKHKVPSNAVWLCAVICILLGFPILKVNVVFTAITSICTIR</sequence>
<keyword evidence="3 6" id="KW-0812">Transmembrane</keyword>
<dbReference type="Pfam" id="PF13520">
    <property type="entry name" value="AA_permease_2"/>
    <property type="match status" value="1"/>
</dbReference>
<evidence type="ECO:0000256" key="5">
    <source>
        <dbReference type="ARBA" id="ARBA00023136"/>
    </source>
</evidence>
<dbReference type="Proteomes" id="UP001227230">
    <property type="component" value="Chromosome 5"/>
</dbReference>
<keyword evidence="5 6" id="KW-0472">Membrane</keyword>
<evidence type="ECO:0008006" key="9">
    <source>
        <dbReference type="Google" id="ProtNLM"/>
    </source>
</evidence>
<keyword evidence="2" id="KW-0813">Transport</keyword>
<evidence type="ECO:0000313" key="8">
    <source>
        <dbReference type="Proteomes" id="UP001227230"/>
    </source>
</evidence>